<keyword evidence="2" id="KW-0812">Transmembrane</keyword>
<evidence type="ECO:0000313" key="4">
    <source>
        <dbReference type="Proteomes" id="UP000652013"/>
    </source>
</evidence>
<dbReference type="EMBL" id="BOOY01000004">
    <property type="protein sequence ID" value="GIJ01378.1"/>
    <property type="molecule type" value="Genomic_DNA"/>
</dbReference>
<evidence type="ECO:0000313" key="3">
    <source>
        <dbReference type="EMBL" id="GIJ01378.1"/>
    </source>
</evidence>
<reference evidence="3" key="1">
    <citation type="submission" date="2021-01" db="EMBL/GenBank/DDBJ databases">
        <title>Whole genome shotgun sequence of Spirilliplanes yamanashiensis NBRC 15828.</title>
        <authorList>
            <person name="Komaki H."/>
            <person name="Tamura T."/>
        </authorList>
    </citation>
    <scope>NUCLEOTIDE SEQUENCE</scope>
    <source>
        <strain evidence="3">NBRC 15828</strain>
    </source>
</reference>
<organism evidence="3 4">
    <name type="scientific">Spirilliplanes yamanashiensis</name>
    <dbReference type="NCBI Taxonomy" id="42233"/>
    <lineage>
        <taxon>Bacteria</taxon>
        <taxon>Bacillati</taxon>
        <taxon>Actinomycetota</taxon>
        <taxon>Actinomycetes</taxon>
        <taxon>Micromonosporales</taxon>
        <taxon>Micromonosporaceae</taxon>
        <taxon>Spirilliplanes</taxon>
    </lineage>
</organism>
<feature type="transmembrane region" description="Helical" evidence="2">
    <location>
        <begin position="98"/>
        <end position="121"/>
    </location>
</feature>
<accession>A0A8J4DHJ5</accession>
<keyword evidence="2" id="KW-0472">Membrane</keyword>
<dbReference type="AlphaFoldDB" id="A0A8J4DHJ5"/>
<evidence type="ECO:0000256" key="1">
    <source>
        <dbReference type="SAM" id="MobiDB-lite"/>
    </source>
</evidence>
<protein>
    <submittedName>
        <fullName evidence="3">Uncharacterized protein</fullName>
    </submittedName>
</protein>
<feature type="region of interest" description="Disordered" evidence="1">
    <location>
        <begin position="172"/>
        <end position="197"/>
    </location>
</feature>
<feature type="transmembrane region" description="Helical" evidence="2">
    <location>
        <begin position="71"/>
        <end position="92"/>
    </location>
</feature>
<evidence type="ECO:0000256" key="2">
    <source>
        <dbReference type="SAM" id="Phobius"/>
    </source>
</evidence>
<proteinExistence type="predicted"/>
<gene>
    <name evidence="3" type="ORF">Sya03_07300</name>
</gene>
<dbReference type="Proteomes" id="UP000652013">
    <property type="component" value="Unassembled WGS sequence"/>
</dbReference>
<keyword evidence="2" id="KW-1133">Transmembrane helix</keyword>
<comment type="caution">
    <text evidence="3">The sequence shown here is derived from an EMBL/GenBank/DDBJ whole genome shotgun (WGS) entry which is preliminary data.</text>
</comment>
<keyword evidence="4" id="KW-1185">Reference proteome</keyword>
<sequence length="197" mass="20242">MPFDVMTVVALLGFASLSFVAMFAVLLSTASLTGREPADLLLMGGVLLLIALCAALLAVAAWAFAHNGSHVGAVVAGGLLAGLGLLATLVGLTERDGGVLVVLGVVETVPGLIVAVLPFSGAATRYRARRRLALALADGAWAALEQERARDLAAWHGPIHLWAARFPGHPAPPHLAQPAPPHLAQPAPPPGQYPPYA</sequence>
<name>A0A8J4DHJ5_9ACTN</name>
<feature type="transmembrane region" description="Helical" evidence="2">
    <location>
        <begin position="40"/>
        <end position="64"/>
    </location>
</feature>